<dbReference type="CDD" id="cd01949">
    <property type="entry name" value="GGDEF"/>
    <property type="match status" value="1"/>
</dbReference>
<accession>A0ABX1QIU7</accession>
<evidence type="ECO:0000256" key="1">
    <source>
        <dbReference type="SAM" id="Phobius"/>
    </source>
</evidence>
<proteinExistence type="predicted"/>
<dbReference type="InterPro" id="IPR029787">
    <property type="entry name" value="Nucleotide_cyclase"/>
</dbReference>
<evidence type="ECO:0000259" key="4">
    <source>
        <dbReference type="PROSITE" id="PS50887"/>
    </source>
</evidence>
<dbReference type="SMART" id="SM00267">
    <property type="entry name" value="GGDEF"/>
    <property type="match status" value="1"/>
</dbReference>
<dbReference type="Gene3D" id="6.10.340.10">
    <property type="match status" value="1"/>
</dbReference>
<evidence type="ECO:0000313" key="6">
    <source>
        <dbReference type="Proteomes" id="UP000648984"/>
    </source>
</evidence>
<reference evidence="5 6" key="1">
    <citation type="submission" date="2019-12" db="EMBL/GenBank/DDBJ databases">
        <title>Comparative genomics gives insights into the taxonomy of the Azoarcus-Aromatoleum group and reveals separate origins of nif in the plant-associated Azoarcus and non-plant-associated Aromatoleum sub-groups.</title>
        <authorList>
            <person name="Lafos M."/>
            <person name="Maluk M."/>
            <person name="Batista M."/>
            <person name="Junghare M."/>
            <person name="Carmona M."/>
            <person name="Faoro H."/>
            <person name="Cruz L.M."/>
            <person name="Battistoni F."/>
            <person name="De Souza E."/>
            <person name="Pedrosa F."/>
            <person name="Chen W.-M."/>
            <person name="Poole P.S."/>
            <person name="Dixon R.A."/>
            <person name="James E.K."/>
        </authorList>
    </citation>
    <scope>NUCLEOTIDE SEQUENCE [LARGE SCALE GENOMIC DNA]</scope>
    <source>
        <strain evidence="5 6">22Lin</strain>
    </source>
</reference>
<dbReference type="PROSITE" id="PS50885">
    <property type="entry name" value="HAMP"/>
    <property type="match status" value="1"/>
</dbReference>
<keyword evidence="1" id="KW-0812">Transmembrane</keyword>
<keyword evidence="6" id="KW-1185">Reference proteome</keyword>
<dbReference type="InterPro" id="IPR000160">
    <property type="entry name" value="GGDEF_dom"/>
</dbReference>
<dbReference type="EMBL" id="WTVQ01000051">
    <property type="protein sequence ID" value="NMG77140.1"/>
    <property type="molecule type" value="Genomic_DNA"/>
</dbReference>
<evidence type="ECO:0000313" key="5">
    <source>
        <dbReference type="EMBL" id="NMG77140.1"/>
    </source>
</evidence>
<dbReference type="Gene3D" id="3.20.20.450">
    <property type="entry name" value="EAL domain"/>
    <property type="match status" value="1"/>
</dbReference>
<evidence type="ECO:0000259" key="2">
    <source>
        <dbReference type="PROSITE" id="PS50883"/>
    </source>
</evidence>
<dbReference type="SUPFAM" id="SSF141868">
    <property type="entry name" value="EAL domain-like"/>
    <property type="match status" value="1"/>
</dbReference>
<keyword evidence="1" id="KW-1133">Transmembrane helix</keyword>
<dbReference type="InterPro" id="IPR035919">
    <property type="entry name" value="EAL_sf"/>
</dbReference>
<dbReference type="PROSITE" id="PS50887">
    <property type="entry name" value="GGDEF"/>
    <property type="match status" value="1"/>
</dbReference>
<dbReference type="SMART" id="SM00052">
    <property type="entry name" value="EAL"/>
    <property type="match status" value="1"/>
</dbReference>
<feature type="transmembrane region" description="Helical" evidence="1">
    <location>
        <begin position="47"/>
        <end position="66"/>
    </location>
</feature>
<evidence type="ECO:0000259" key="3">
    <source>
        <dbReference type="PROSITE" id="PS50885"/>
    </source>
</evidence>
<keyword evidence="1" id="KW-0472">Membrane</keyword>
<protein>
    <submittedName>
        <fullName evidence="5">EAL domain-containing protein</fullName>
    </submittedName>
</protein>
<dbReference type="Pfam" id="PF00672">
    <property type="entry name" value="HAMP"/>
    <property type="match status" value="1"/>
</dbReference>
<dbReference type="Gene3D" id="3.30.70.270">
    <property type="match status" value="1"/>
</dbReference>
<dbReference type="PANTHER" id="PTHR44757:SF2">
    <property type="entry name" value="BIOFILM ARCHITECTURE MAINTENANCE PROTEIN MBAA"/>
    <property type="match status" value="1"/>
</dbReference>
<feature type="transmembrane region" description="Helical" evidence="1">
    <location>
        <begin position="7"/>
        <end position="27"/>
    </location>
</feature>
<organism evidence="5 6">
    <name type="scientific">Aromatoleum diolicum</name>
    <dbReference type="NCBI Taxonomy" id="75796"/>
    <lineage>
        <taxon>Bacteria</taxon>
        <taxon>Pseudomonadati</taxon>
        <taxon>Pseudomonadota</taxon>
        <taxon>Betaproteobacteria</taxon>
        <taxon>Rhodocyclales</taxon>
        <taxon>Rhodocyclaceae</taxon>
        <taxon>Aromatoleum</taxon>
    </lineage>
</organism>
<dbReference type="Proteomes" id="UP000648984">
    <property type="component" value="Unassembled WGS sequence"/>
</dbReference>
<dbReference type="CDD" id="cd06225">
    <property type="entry name" value="HAMP"/>
    <property type="match status" value="1"/>
</dbReference>
<dbReference type="SMART" id="SM00304">
    <property type="entry name" value="HAMP"/>
    <property type="match status" value="1"/>
</dbReference>
<feature type="domain" description="HAMP" evidence="3">
    <location>
        <begin position="192"/>
        <end position="243"/>
    </location>
</feature>
<dbReference type="RefSeq" id="WP_169262273.1">
    <property type="nucleotide sequence ID" value="NZ_WTVQ01000051.1"/>
</dbReference>
<feature type="domain" description="GGDEF" evidence="4">
    <location>
        <begin position="279"/>
        <end position="412"/>
    </location>
</feature>
<dbReference type="InterPro" id="IPR052155">
    <property type="entry name" value="Biofilm_reg_signaling"/>
</dbReference>
<dbReference type="InterPro" id="IPR043128">
    <property type="entry name" value="Rev_trsase/Diguanyl_cyclase"/>
</dbReference>
<dbReference type="SUPFAM" id="SSF158472">
    <property type="entry name" value="HAMP domain-like"/>
    <property type="match status" value="1"/>
</dbReference>
<dbReference type="PROSITE" id="PS50883">
    <property type="entry name" value="EAL"/>
    <property type="match status" value="1"/>
</dbReference>
<comment type="caution">
    <text evidence="5">The sequence shown here is derived from an EMBL/GenBank/DDBJ whole genome shotgun (WGS) entry which is preliminary data.</text>
</comment>
<dbReference type="InterPro" id="IPR001633">
    <property type="entry name" value="EAL_dom"/>
</dbReference>
<dbReference type="PANTHER" id="PTHR44757">
    <property type="entry name" value="DIGUANYLATE CYCLASE DGCP"/>
    <property type="match status" value="1"/>
</dbReference>
<dbReference type="InterPro" id="IPR003660">
    <property type="entry name" value="HAMP_dom"/>
</dbReference>
<feature type="transmembrane region" description="Helical" evidence="1">
    <location>
        <begin position="172"/>
        <end position="190"/>
    </location>
</feature>
<gene>
    <name evidence="5" type="ORF">GPA25_20510</name>
</gene>
<name>A0ABX1QIU7_9RHOO</name>
<dbReference type="NCBIfam" id="TIGR00254">
    <property type="entry name" value="GGDEF"/>
    <property type="match status" value="1"/>
</dbReference>
<dbReference type="SUPFAM" id="SSF55073">
    <property type="entry name" value="Nucleotide cyclase"/>
    <property type="match status" value="1"/>
</dbReference>
<sequence length="690" mass="76657">MRLATKFILIVAGILSVTLALNAYFFLHSQNRILEQQLTERGRVLGHLIALISPEAILGLDFLTLNEYAREVSRQRDVVYGVIVDNDDRPLTSYVNGNDPLIRTSLGVDGPAPDHLPPPRLQTLIQQLAHLPDVIPTEFPILHDGRLLGRLRVGISREVLATQAREQLVQQFGIYAAIILFLSAAIYLVFKYSVMRPVQRLMEVSQDLGRGEFTLIPVTSGDELGRLGETFNAMTHAIQREQAKLHYQANYDALTAQPNRMLAVERLQQEIRSAHRQQQRFALMFIDLDDFKIVNDTMGHAVGDRLLAHVSTHIRARLRDEDTLARLGGDEFLVLLPRIGQASDARDVAGRLLEAVSEPVALDGREVVVHCSIGIALYPEDGETVEALMANADNAMYQAKKPGRTPVCFFTAEMNAQVRERLQLEQDLNKVLARGELQLAFQPIFRADDGAYVGAEALLRWRHPEQGFISPATFIPLAESTGQIVAIGEWVLREAGRQLRRWLDAGLAPGYVAVNLSRVQLREDLEQLIGAVLDDNALPPHALELEITENILLDDHQQINAVLGRLHAQGLRFSLDDFGTGYSSLSYLRRFSFDTLKIDRSFVAPLCEDAEAAALVRAIVAMAHSLSLKVIAEGVETRAQLGFLQGLGCDYLQGYLLSRPLDTDHFTAFLTRLACESAPWGDCPLALTDG</sequence>
<dbReference type="CDD" id="cd01948">
    <property type="entry name" value="EAL"/>
    <property type="match status" value="1"/>
</dbReference>
<dbReference type="Pfam" id="PF00563">
    <property type="entry name" value="EAL"/>
    <property type="match status" value="1"/>
</dbReference>
<feature type="domain" description="EAL" evidence="2">
    <location>
        <begin position="421"/>
        <end position="674"/>
    </location>
</feature>
<dbReference type="Pfam" id="PF00990">
    <property type="entry name" value="GGDEF"/>
    <property type="match status" value="1"/>
</dbReference>